<dbReference type="EMBL" id="BK015001">
    <property type="protein sequence ID" value="DAD86528.1"/>
    <property type="molecule type" value="Genomic_DNA"/>
</dbReference>
<sequence length="165" mass="18132">MGPDPATTALVLVVAGSFHPLDCTVALGCAMLVHVTARVTPELKGPRPMPRTHGLRSTYVAGCRCDQCRAANREYGRKKSRITDLTPDHRAAQRAAQEASVEAATRSHRPWGQWEDEVAGDYSRSISEIAADLSRTVSSVRNRRAVKKLRARWYAAHVLEGGEQK</sequence>
<protein>
    <submittedName>
        <fullName evidence="1">Uncharacterized protein</fullName>
    </submittedName>
</protein>
<reference evidence="1" key="1">
    <citation type="journal article" date="2021" name="Proc. Natl. Acad. Sci. U.S.A.">
        <title>A Catalog of Tens of Thousands of Viruses from Human Metagenomes Reveals Hidden Associations with Chronic Diseases.</title>
        <authorList>
            <person name="Tisza M.J."/>
            <person name="Buck C.B."/>
        </authorList>
    </citation>
    <scope>NUCLEOTIDE SEQUENCE</scope>
    <source>
        <strain evidence="1">Ctu1h4</strain>
    </source>
</reference>
<name>A0A8S5MWJ8_9CAUD</name>
<organism evidence="1">
    <name type="scientific">Siphoviridae sp. ctu1h4</name>
    <dbReference type="NCBI Taxonomy" id="2826499"/>
    <lineage>
        <taxon>Viruses</taxon>
        <taxon>Duplodnaviria</taxon>
        <taxon>Heunggongvirae</taxon>
        <taxon>Uroviricota</taxon>
        <taxon>Caudoviricetes</taxon>
    </lineage>
</organism>
<accession>A0A8S5MWJ8</accession>
<evidence type="ECO:0000313" key="1">
    <source>
        <dbReference type="EMBL" id="DAD86528.1"/>
    </source>
</evidence>
<proteinExistence type="predicted"/>